<reference evidence="5" key="1">
    <citation type="submission" date="2021-01" db="EMBL/GenBank/DDBJ databases">
        <authorList>
            <person name="Corre E."/>
            <person name="Pelletier E."/>
            <person name="Niang G."/>
            <person name="Scheremetjew M."/>
            <person name="Finn R."/>
            <person name="Kale V."/>
            <person name="Holt S."/>
            <person name="Cochrane G."/>
            <person name="Meng A."/>
            <person name="Brown T."/>
            <person name="Cohen L."/>
        </authorList>
    </citation>
    <scope>NUCLEOTIDE SEQUENCE</scope>
    <source>
        <strain evidence="5">RCC927</strain>
    </source>
</reference>
<keyword evidence="1" id="KW-0175">Coiled coil</keyword>
<dbReference type="Pfam" id="PF01370">
    <property type="entry name" value="Epimerase"/>
    <property type="match status" value="1"/>
</dbReference>
<sequence length="490" mass="51534">MAHVPTAAEAVQRGGSATSIWRVSSQRGTLSGGHQPVLEAHERGDHGLVGSPVGESGEGAARPAAREPSAREAIEECAELQHELEQTRDAIGALEKQGAQLEERRRARLASEDALRARLAAAQGVRKTLQGALAEQRAALRRTASRAEEESFWERFQASATPAPRAPHPMTRAMGHAAAAAAAGGGQREKVAVTGATGFVGVRLVEMLQAAGYDVVALTRDPLRARSRLPDGVDAVASADWARAMRGCCAVINLAGEPVLVAKRWSEPIKREIKASRVRATRRVAEAIQALGDEAPPVLVSASAIGYYGTSNAESGFDEAAPSGGDYLAEVCREWEAEAQQAGAQRTVVVRVGVVLDSGGGALAKMMPVFQLGAGGPLGSGSQWFSWIHRDDLCALLVESVRNGAYSGVINATAPRPVRMGEFCAALGRATGRPSWLPVPSFAIEALLGEGATVVLEGQRVLPAAAESKGFKFRYTDIDGALEAIVRRGI</sequence>
<organism evidence="5">
    <name type="scientific">Prasinoderma singulare</name>
    <dbReference type="NCBI Taxonomy" id="676789"/>
    <lineage>
        <taxon>Eukaryota</taxon>
        <taxon>Viridiplantae</taxon>
        <taxon>Prasinodermophyta</taxon>
        <taxon>Prasinodermophyceae</taxon>
        <taxon>Prasinodermales</taxon>
        <taxon>Prasinodermaceae</taxon>
        <taxon>Prasinoderma</taxon>
    </lineage>
</organism>
<feature type="domain" description="DUF1731" evidence="4">
    <location>
        <begin position="439"/>
        <end position="485"/>
    </location>
</feature>
<accession>A0A7S3BVW9</accession>
<dbReference type="EMBL" id="HBHY01015568">
    <property type="protein sequence ID" value="CAE0144826.1"/>
    <property type="molecule type" value="Transcribed_RNA"/>
</dbReference>
<evidence type="ECO:0000256" key="1">
    <source>
        <dbReference type="SAM" id="Coils"/>
    </source>
</evidence>
<dbReference type="SUPFAM" id="SSF51735">
    <property type="entry name" value="NAD(P)-binding Rossmann-fold domains"/>
    <property type="match status" value="1"/>
</dbReference>
<feature type="coiled-coil region" evidence="1">
    <location>
        <begin position="70"/>
        <end position="104"/>
    </location>
</feature>
<gene>
    <name evidence="5" type="ORF">PSIN1315_LOCUS10057</name>
</gene>
<name>A0A7S3BVW9_9VIRI</name>
<dbReference type="AlphaFoldDB" id="A0A7S3BVW9"/>
<dbReference type="PANTHER" id="PTHR11092">
    <property type="entry name" value="SUGAR NUCLEOTIDE EPIMERASE RELATED"/>
    <property type="match status" value="1"/>
</dbReference>
<dbReference type="Gene3D" id="3.40.50.720">
    <property type="entry name" value="NAD(P)-binding Rossmann-like Domain"/>
    <property type="match status" value="1"/>
</dbReference>
<dbReference type="PANTHER" id="PTHR11092:SF0">
    <property type="entry name" value="EPIMERASE FAMILY PROTEIN SDR39U1"/>
    <property type="match status" value="1"/>
</dbReference>
<evidence type="ECO:0000259" key="3">
    <source>
        <dbReference type="Pfam" id="PF01370"/>
    </source>
</evidence>
<proteinExistence type="predicted"/>
<dbReference type="InterPro" id="IPR001509">
    <property type="entry name" value="Epimerase_deHydtase"/>
</dbReference>
<dbReference type="Pfam" id="PF08338">
    <property type="entry name" value="DUF1731"/>
    <property type="match status" value="1"/>
</dbReference>
<dbReference type="NCBIfam" id="TIGR01777">
    <property type="entry name" value="yfcH"/>
    <property type="match status" value="1"/>
</dbReference>
<dbReference type="InterPro" id="IPR010099">
    <property type="entry name" value="SDR39U1"/>
</dbReference>
<dbReference type="InterPro" id="IPR036291">
    <property type="entry name" value="NAD(P)-bd_dom_sf"/>
</dbReference>
<evidence type="ECO:0000313" key="5">
    <source>
        <dbReference type="EMBL" id="CAE0144826.1"/>
    </source>
</evidence>
<feature type="compositionally biased region" description="Low complexity" evidence="2">
    <location>
        <begin position="54"/>
        <end position="63"/>
    </location>
</feature>
<protein>
    <submittedName>
        <fullName evidence="5">Uncharacterized protein</fullName>
    </submittedName>
</protein>
<evidence type="ECO:0000256" key="2">
    <source>
        <dbReference type="SAM" id="MobiDB-lite"/>
    </source>
</evidence>
<evidence type="ECO:0000259" key="4">
    <source>
        <dbReference type="Pfam" id="PF08338"/>
    </source>
</evidence>
<feature type="domain" description="NAD-dependent epimerase/dehydratase" evidence="3">
    <location>
        <begin position="191"/>
        <end position="404"/>
    </location>
</feature>
<dbReference type="InterPro" id="IPR013549">
    <property type="entry name" value="DUF1731"/>
</dbReference>
<feature type="region of interest" description="Disordered" evidence="2">
    <location>
        <begin position="43"/>
        <end position="70"/>
    </location>
</feature>